<evidence type="ECO:0000256" key="9">
    <source>
        <dbReference type="ARBA" id="ARBA00023134"/>
    </source>
</evidence>
<feature type="binding site" evidence="10">
    <location>
        <position position="253"/>
    </location>
    <ligand>
        <name>K(+)</name>
        <dbReference type="ChEBI" id="CHEBI:29103"/>
    </ligand>
</feature>
<keyword evidence="9 10" id="KW-0342">GTP-binding</keyword>
<feature type="binding site" evidence="10">
    <location>
        <position position="238"/>
    </location>
    <ligand>
        <name>Mg(2+)</name>
        <dbReference type="ChEBI" id="CHEBI:18420"/>
    </ligand>
</feature>
<evidence type="ECO:0000256" key="4">
    <source>
        <dbReference type="ARBA" id="ARBA00022723"/>
    </source>
</evidence>
<dbReference type="HAMAP" id="MF_00379">
    <property type="entry name" value="GTPase_MnmE"/>
    <property type="match status" value="1"/>
</dbReference>
<feature type="binding site" evidence="10">
    <location>
        <position position="461"/>
    </location>
    <ligand>
        <name>(6S)-5-formyl-5,6,7,8-tetrahydrofolate</name>
        <dbReference type="ChEBI" id="CHEBI:57457"/>
    </ligand>
</feature>
<gene>
    <name evidence="10 13" type="primary">mnmE</name>
    <name evidence="10" type="synonym">trmE</name>
    <name evidence="13" type="ORF">GBM95_00030</name>
</gene>
<feature type="binding site" evidence="10">
    <location>
        <position position="255"/>
    </location>
    <ligand>
        <name>K(+)</name>
        <dbReference type="ChEBI" id="CHEBI:29103"/>
    </ligand>
</feature>
<feature type="binding site" evidence="10">
    <location>
        <begin position="253"/>
        <end position="259"/>
    </location>
    <ligand>
        <name>GTP</name>
        <dbReference type="ChEBI" id="CHEBI:37565"/>
    </ligand>
</feature>
<evidence type="ECO:0000256" key="10">
    <source>
        <dbReference type="HAMAP-Rule" id="MF_00379"/>
    </source>
</evidence>
<feature type="binding site" evidence="10">
    <location>
        <position position="25"/>
    </location>
    <ligand>
        <name>(6S)-5-formyl-5,6,7,8-tetrahydrofolate</name>
        <dbReference type="ChEBI" id="CHEBI:57457"/>
    </ligand>
</feature>
<dbReference type="Proteomes" id="UP000430564">
    <property type="component" value="Unassembled WGS sequence"/>
</dbReference>
<dbReference type="InterPro" id="IPR006073">
    <property type="entry name" value="GTP-bd"/>
</dbReference>
<evidence type="ECO:0000256" key="6">
    <source>
        <dbReference type="ARBA" id="ARBA00022801"/>
    </source>
</evidence>
<dbReference type="InterPro" id="IPR004520">
    <property type="entry name" value="GTPase_MnmE"/>
</dbReference>
<evidence type="ECO:0000313" key="13">
    <source>
        <dbReference type="EMBL" id="KAB7663271.1"/>
    </source>
</evidence>
<dbReference type="InterPro" id="IPR025867">
    <property type="entry name" value="MnmE_helical"/>
</dbReference>
<dbReference type="InterPro" id="IPR027417">
    <property type="entry name" value="P-loop_NTPase"/>
</dbReference>
<evidence type="ECO:0000256" key="7">
    <source>
        <dbReference type="ARBA" id="ARBA00022842"/>
    </source>
</evidence>
<dbReference type="FunFam" id="3.40.50.300:FF:001376">
    <property type="entry name" value="tRNA modification GTPase MnmE"/>
    <property type="match status" value="1"/>
</dbReference>
<sequence length="461" mass="49001">MQLNDKTPIVAIATAAGRGAIGVVRLSVPAHHADVVLSTLFPGVLLEPRHAHLLDVTDAKGALLDRAIVLYFPAPASYTGETVLEIQAHGGPMLLRLILRSVLEKLAFIGIRIAEPGEFTKRAFLNGRIDLAQAEAVSGLIDAVSEASAQAAARSLSGDFSRRIHAVGSLLDEARALTEAQLDFPEEELDDLMADEIIQRMATAASRIDELLKTARKGAVLAEGLTVALVGAPNVGKSSLLNALAGEEIAIVTDIAGTTRDRIEHWTAFNGVPLRIVDTAGLRDTTDVVESKGIERSLQALKEADIVLALSDASGRVADDGDALKRVEETVRSGTPVLHIANKCDLASESVLNELQTKGAIAISAKTGAGLEELKSRVLDLSDMAGGTEEVFLARERHLECLRCAGLHIRKALEIADSGFGMMELLAEELRLAGRSLGEILGEMDAEGLLDIIFSRFCIGK</sequence>
<dbReference type="Gene3D" id="1.20.120.430">
    <property type="entry name" value="tRNA modification GTPase MnmE domain 2"/>
    <property type="match status" value="1"/>
</dbReference>
<dbReference type="Gene3D" id="3.30.1360.120">
    <property type="entry name" value="Probable tRNA modification gtpase trme, domain 1"/>
    <property type="match status" value="1"/>
</dbReference>
<evidence type="ECO:0000313" key="14">
    <source>
        <dbReference type="Proteomes" id="UP000430564"/>
    </source>
</evidence>
<dbReference type="GO" id="GO:0002098">
    <property type="term" value="P:tRNA wobble uridine modification"/>
    <property type="evidence" value="ECO:0007669"/>
    <property type="project" value="TreeGrafter"/>
</dbReference>
<feature type="binding site" evidence="10">
    <location>
        <position position="259"/>
    </location>
    <ligand>
        <name>Mg(2+)</name>
        <dbReference type="ChEBI" id="CHEBI:18420"/>
    </ligand>
</feature>
<evidence type="ECO:0000256" key="3">
    <source>
        <dbReference type="ARBA" id="ARBA00022694"/>
    </source>
</evidence>
<comment type="subcellular location">
    <subcellularLocation>
        <location evidence="10">Cytoplasm</location>
    </subcellularLocation>
</comment>
<dbReference type="Gene3D" id="3.40.50.300">
    <property type="entry name" value="P-loop containing nucleotide triphosphate hydrolases"/>
    <property type="match status" value="1"/>
</dbReference>
<dbReference type="GO" id="GO:0003924">
    <property type="term" value="F:GTPase activity"/>
    <property type="evidence" value="ECO:0007669"/>
    <property type="project" value="UniProtKB-UniRule"/>
</dbReference>
<dbReference type="CDD" id="cd14858">
    <property type="entry name" value="TrmE_N"/>
    <property type="match status" value="1"/>
</dbReference>
<dbReference type="RefSeq" id="WP_152157208.1">
    <property type="nucleotide sequence ID" value="NZ_WEHX01000001.1"/>
</dbReference>
<dbReference type="NCBIfam" id="NF003661">
    <property type="entry name" value="PRK05291.1-3"/>
    <property type="match status" value="1"/>
</dbReference>
<dbReference type="GO" id="GO:0030488">
    <property type="term" value="P:tRNA methylation"/>
    <property type="evidence" value="ECO:0007669"/>
    <property type="project" value="TreeGrafter"/>
</dbReference>
<dbReference type="GO" id="GO:0005829">
    <property type="term" value="C:cytosol"/>
    <property type="evidence" value="ECO:0007669"/>
    <property type="project" value="TreeGrafter"/>
</dbReference>
<keyword evidence="5 10" id="KW-0547">Nucleotide-binding</keyword>
<keyword evidence="7 10" id="KW-0460">Magnesium</keyword>
<comment type="subunit">
    <text evidence="10">Homodimer. Heterotetramer of two MnmE and two MnmG subunits.</text>
</comment>
<dbReference type="NCBIfam" id="TIGR00450">
    <property type="entry name" value="mnmE_trmE_thdF"/>
    <property type="match status" value="1"/>
</dbReference>
<feature type="binding site" evidence="10">
    <location>
        <position position="258"/>
    </location>
    <ligand>
        <name>K(+)</name>
        <dbReference type="ChEBI" id="CHEBI:29103"/>
    </ligand>
</feature>
<comment type="similarity">
    <text evidence="1 10 11">Belongs to the TRAFAC class TrmE-Era-EngA-EngB-Septin-like GTPase superfamily. TrmE GTPase family.</text>
</comment>
<dbReference type="Pfam" id="PF10396">
    <property type="entry name" value="TrmE_N"/>
    <property type="match status" value="1"/>
</dbReference>
<keyword evidence="3 10" id="KW-0819">tRNA processing</keyword>
<dbReference type="InterPro" id="IPR018948">
    <property type="entry name" value="GTP-bd_TrmE_N"/>
</dbReference>
<reference evidence="13 14" key="1">
    <citation type="submission" date="2019-10" db="EMBL/GenBank/DDBJ databases">
        <title>Genome diversity of Sutterella seckii.</title>
        <authorList>
            <person name="Chaplin A.V."/>
            <person name="Sokolova S.R."/>
            <person name="Mosin K.A."/>
            <person name="Ivanova E.L."/>
            <person name="Kochetkova T.O."/>
            <person name="Goltsov A.Y."/>
            <person name="Trofimov D.Y."/>
            <person name="Efimov B.A."/>
        </authorList>
    </citation>
    <scope>NUCLEOTIDE SEQUENCE [LARGE SCALE GENOMIC DNA]</scope>
    <source>
        <strain evidence="13 14">ASD393</strain>
    </source>
</reference>
<protein>
    <recommendedName>
        <fullName evidence="10">tRNA modification GTPase MnmE</fullName>
        <ecNumber evidence="10">3.6.-.-</ecNumber>
    </recommendedName>
</protein>
<keyword evidence="8 10" id="KW-0630">Potassium</keyword>
<feature type="binding site" evidence="10">
    <location>
        <position position="234"/>
    </location>
    <ligand>
        <name>K(+)</name>
        <dbReference type="ChEBI" id="CHEBI:29103"/>
    </ligand>
</feature>
<feature type="binding site" evidence="10">
    <location>
        <position position="85"/>
    </location>
    <ligand>
        <name>(6S)-5-formyl-5,6,7,8-tetrahydrofolate</name>
        <dbReference type="ChEBI" id="CHEBI:57457"/>
    </ligand>
</feature>
<dbReference type="EMBL" id="WEHX01000001">
    <property type="protein sequence ID" value="KAB7663271.1"/>
    <property type="molecule type" value="Genomic_DNA"/>
</dbReference>
<dbReference type="InterPro" id="IPR027368">
    <property type="entry name" value="MnmE_dom2"/>
</dbReference>
<keyword evidence="6 10" id="KW-0378">Hydrolase</keyword>
<comment type="cofactor">
    <cofactor evidence="10">
        <name>K(+)</name>
        <dbReference type="ChEBI" id="CHEBI:29103"/>
    </cofactor>
    <text evidence="10">Binds 1 potassium ion per subunit.</text>
</comment>
<name>A0A6I1EVF8_9BURK</name>
<dbReference type="GO" id="GO:0046872">
    <property type="term" value="F:metal ion binding"/>
    <property type="evidence" value="ECO:0007669"/>
    <property type="project" value="UniProtKB-KW"/>
</dbReference>
<proteinExistence type="inferred from homology"/>
<evidence type="ECO:0000259" key="12">
    <source>
        <dbReference type="PROSITE" id="PS51709"/>
    </source>
</evidence>
<dbReference type="PROSITE" id="PS51709">
    <property type="entry name" value="G_TRME"/>
    <property type="match status" value="1"/>
</dbReference>
<dbReference type="Pfam" id="PF01926">
    <property type="entry name" value="MMR_HSR1"/>
    <property type="match status" value="1"/>
</dbReference>
<keyword evidence="4 10" id="KW-0479">Metal-binding</keyword>
<accession>A0A6I1EVF8</accession>
<comment type="caution">
    <text evidence="10">Lacks conserved residue(s) required for the propagation of feature annotation.</text>
</comment>
<dbReference type="PANTHER" id="PTHR42714">
    <property type="entry name" value="TRNA MODIFICATION GTPASE GTPBP3"/>
    <property type="match status" value="1"/>
</dbReference>
<feature type="binding site" evidence="10">
    <location>
        <begin position="234"/>
        <end position="239"/>
    </location>
    <ligand>
        <name>GTP</name>
        <dbReference type="ChEBI" id="CHEBI:37565"/>
    </ligand>
</feature>
<feature type="domain" description="TrmE-type G" evidence="12">
    <location>
        <begin position="224"/>
        <end position="383"/>
    </location>
</feature>
<dbReference type="EC" id="3.6.-.-" evidence="10"/>
<evidence type="ECO:0000256" key="11">
    <source>
        <dbReference type="RuleBase" id="RU003313"/>
    </source>
</evidence>
<dbReference type="InterPro" id="IPR031168">
    <property type="entry name" value="G_TrmE"/>
</dbReference>
<feature type="binding site" evidence="10">
    <location>
        <begin position="278"/>
        <end position="281"/>
    </location>
    <ligand>
        <name>GTP</name>
        <dbReference type="ChEBI" id="CHEBI:37565"/>
    </ligand>
</feature>
<evidence type="ECO:0000256" key="8">
    <source>
        <dbReference type="ARBA" id="ARBA00022958"/>
    </source>
</evidence>
<evidence type="ECO:0000256" key="2">
    <source>
        <dbReference type="ARBA" id="ARBA00022490"/>
    </source>
</evidence>
<dbReference type="SUPFAM" id="SSF52540">
    <property type="entry name" value="P-loop containing nucleoside triphosphate hydrolases"/>
    <property type="match status" value="1"/>
</dbReference>
<dbReference type="CDD" id="cd04164">
    <property type="entry name" value="trmE"/>
    <property type="match status" value="1"/>
</dbReference>
<dbReference type="InterPro" id="IPR027266">
    <property type="entry name" value="TrmE/GcvT-like"/>
</dbReference>
<comment type="function">
    <text evidence="10">Exhibits a very high intrinsic GTPase hydrolysis rate. Involved in the addition of a carboxymethylaminomethyl (cmnm) group at the wobble position (U34) of certain tRNAs, forming tRNA-cmnm(5)s(2)U34.</text>
</comment>
<dbReference type="NCBIfam" id="TIGR00231">
    <property type="entry name" value="small_GTP"/>
    <property type="match status" value="1"/>
</dbReference>
<comment type="caution">
    <text evidence="13">The sequence shown here is derived from an EMBL/GenBank/DDBJ whole genome shotgun (WGS) entry which is preliminary data.</text>
</comment>
<evidence type="ECO:0000256" key="1">
    <source>
        <dbReference type="ARBA" id="ARBA00011043"/>
    </source>
</evidence>
<dbReference type="AlphaFoldDB" id="A0A6I1EVF8"/>
<organism evidence="13 14">
    <name type="scientific">Sutterella seckii</name>
    <dbReference type="NCBI Taxonomy" id="1944635"/>
    <lineage>
        <taxon>Bacteria</taxon>
        <taxon>Pseudomonadati</taxon>
        <taxon>Pseudomonadota</taxon>
        <taxon>Betaproteobacteria</taxon>
        <taxon>Burkholderiales</taxon>
        <taxon>Sutterellaceae</taxon>
        <taxon>Sutterella</taxon>
    </lineage>
</organism>
<dbReference type="InterPro" id="IPR005225">
    <property type="entry name" value="Small_GTP-bd"/>
</dbReference>
<dbReference type="PANTHER" id="PTHR42714:SF2">
    <property type="entry name" value="TRNA MODIFICATION GTPASE GTPBP3, MITOCHONDRIAL"/>
    <property type="match status" value="1"/>
</dbReference>
<evidence type="ECO:0000256" key="5">
    <source>
        <dbReference type="ARBA" id="ARBA00022741"/>
    </source>
</evidence>
<dbReference type="Pfam" id="PF12631">
    <property type="entry name" value="MnmE_helical"/>
    <property type="match status" value="1"/>
</dbReference>
<keyword evidence="2 10" id="KW-0963">Cytoplasm</keyword>
<dbReference type="OrthoDB" id="9805918at2"/>
<feature type="binding site" evidence="10">
    <location>
        <position position="128"/>
    </location>
    <ligand>
        <name>(6S)-5-formyl-5,6,7,8-tetrahydrofolate</name>
        <dbReference type="ChEBI" id="CHEBI:57457"/>
    </ligand>
</feature>
<dbReference type="GO" id="GO:0005525">
    <property type="term" value="F:GTP binding"/>
    <property type="evidence" value="ECO:0007669"/>
    <property type="project" value="UniProtKB-UniRule"/>
</dbReference>